<keyword evidence="2" id="KW-1185">Reference proteome</keyword>
<dbReference type="Gene3D" id="3.30.470.20">
    <property type="entry name" value="ATP-grasp fold, B domain"/>
    <property type="match status" value="1"/>
</dbReference>
<dbReference type="EMBL" id="CAMPGE010016049">
    <property type="protein sequence ID" value="CAI2374629.1"/>
    <property type="molecule type" value="Genomic_DNA"/>
</dbReference>
<dbReference type="PANTHER" id="PTHR46069">
    <property type="entry name" value="TUBULIN TYROSINE LIGASE"/>
    <property type="match status" value="1"/>
</dbReference>
<evidence type="ECO:0000313" key="2">
    <source>
        <dbReference type="Proteomes" id="UP001295684"/>
    </source>
</evidence>
<reference evidence="1" key="1">
    <citation type="submission" date="2023-07" db="EMBL/GenBank/DDBJ databases">
        <authorList>
            <consortium name="AG Swart"/>
            <person name="Singh M."/>
            <person name="Singh A."/>
            <person name="Seah K."/>
            <person name="Emmerich C."/>
        </authorList>
    </citation>
    <scope>NUCLEOTIDE SEQUENCE</scope>
    <source>
        <strain evidence="1">DP1</strain>
    </source>
</reference>
<proteinExistence type="predicted"/>
<name>A0AAD2CYG4_EUPCR</name>
<dbReference type="Pfam" id="PF03133">
    <property type="entry name" value="TTL"/>
    <property type="match status" value="1"/>
</dbReference>
<dbReference type="PANTHER" id="PTHR46069:SF1">
    <property type="entry name" value="CHROMOSOME UNDETERMINED SCAFFOLD_125, WHOLE GENOME SHOTGUN SEQUENCE"/>
    <property type="match status" value="1"/>
</dbReference>
<comment type="caution">
    <text evidence="1">The sequence shown here is derived from an EMBL/GenBank/DDBJ whole genome shotgun (WGS) entry which is preliminary data.</text>
</comment>
<gene>
    <name evidence="1" type="ORF">ECRASSUSDP1_LOCUS15985</name>
</gene>
<evidence type="ECO:0000313" key="1">
    <source>
        <dbReference type="EMBL" id="CAI2374629.1"/>
    </source>
</evidence>
<evidence type="ECO:0008006" key="3">
    <source>
        <dbReference type="Google" id="ProtNLM"/>
    </source>
</evidence>
<dbReference type="InterPro" id="IPR004344">
    <property type="entry name" value="TTL/TTLL_fam"/>
</dbReference>
<sequence length="938" mass="109191">MGASSISALCVNKLLKSIDKLKKRNKKNSKRIDTESSMEIATDPQDILLDDNIEPLEKLIMYARGNQTMSSARKKLIRKFIKSKNNFLAQPRKSKVFMRNFQGNKTFVHPKDSSMYDSLSSCHNKESIKKRRSRKYLSSYPSIQHYDLLVGNDEEQQRKLDQISNKLYQNQSIHSNITPSSLPSRFNEPPKDKIFRKPRAKNFFENKISFPDYRSEINSNNCITPNASSQKLDKFKLIAGLKFKPRETTKYYSKRKTSRKAESLKAKGKLKNKIQITNDLETIQKAYKINENKHSKNISGELLYRSQQCLEVKENSISETKSCPKLPKFPRKKLSTQVDERIRHFRESQRRQISVDTQDGYEELKTDESIRPKVDTQLETSIIEVVYKPKMNITHQFEEKVTATPKTKMRINESLESRITKKVVSYCKAHYSGVKCKKLLAKITHQFCANSQYNTCIRYWEMFCIIYHLLTSKVIVSSDHSTILMEILKLMSFKPNRTSDYLDPSKELFNEVKTHCLHSMLTILNGSANETNCKKISKIDPMFSSNILKAFVLPHNNGKIVASVLKRRGWWKIYKNQHDYNFIWTPLLRKDLAEQLPSSDPKPGVVQTQSLIYNRVDGNYNLSNKKNLFLNMKEYYNNMGENMNENIPLTFLVQEDTKEEAMTDFKEHYISNKANKRNNKWILKPGEYTNRGTGIKISDKLSTIEKYVQNSKRDCCVIQKYINNPLLINNGSSGNRKFDIRCFGLYTCFNNQPKGYFFQDGYLRTASKEFSHSNVADKFIHLTNDAIQKKCEEYGKYESSNKLSFNDFQKYLEKKYPKEFQSNKACFYTSIYPKIKTLVSDSFKAVEEKLNPSQHNNCFELFGYDFMVTNDFNIKLIEVNTNPCLETPCSLLSSIISSVVDNTFRVTLDPWTYKHNGKTQELCDSANNLCKFELVYQR</sequence>
<protein>
    <recommendedName>
        <fullName evidence="3">Tubulin-tyrosine ligase family protein</fullName>
    </recommendedName>
</protein>
<organism evidence="1 2">
    <name type="scientific">Euplotes crassus</name>
    <dbReference type="NCBI Taxonomy" id="5936"/>
    <lineage>
        <taxon>Eukaryota</taxon>
        <taxon>Sar</taxon>
        <taxon>Alveolata</taxon>
        <taxon>Ciliophora</taxon>
        <taxon>Intramacronucleata</taxon>
        <taxon>Spirotrichea</taxon>
        <taxon>Hypotrichia</taxon>
        <taxon>Euplotida</taxon>
        <taxon>Euplotidae</taxon>
        <taxon>Moneuplotes</taxon>
    </lineage>
</organism>
<dbReference type="SUPFAM" id="SSF56059">
    <property type="entry name" value="Glutathione synthetase ATP-binding domain-like"/>
    <property type="match status" value="1"/>
</dbReference>
<dbReference type="PROSITE" id="PS51221">
    <property type="entry name" value="TTL"/>
    <property type="match status" value="1"/>
</dbReference>
<dbReference type="Proteomes" id="UP001295684">
    <property type="component" value="Unassembled WGS sequence"/>
</dbReference>
<accession>A0AAD2CYG4</accession>
<dbReference type="AlphaFoldDB" id="A0AAD2CYG4"/>